<keyword evidence="3" id="KW-1185">Reference proteome</keyword>
<comment type="caution">
    <text evidence="2">The sequence shown here is derived from an EMBL/GenBank/DDBJ whole genome shotgun (WGS) entry which is preliminary data.</text>
</comment>
<proteinExistence type="predicted"/>
<evidence type="ECO:0008006" key="4">
    <source>
        <dbReference type="Google" id="ProtNLM"/>
    </source>
</evidence>
<protein>
    <recommendedName>
        <fullName evidence="4">Flp pilus assembly protein TadG</fullName>
    </recommendedName>
</protein>
<dbReference type="Gene3D" id="3.40.50.410">
    <property type="entry name" value="von Willebrand factor, type A domain"/>
    <property type="match status" value="1"/>
</dbReference>
<dbReference type="EMBL" id="JAEMUH010000011">
    <property type="protein sequence ID" value="MBJ7551487.1"/>
    <property type="molecule type" value="Genomic_DNA"/>
</dbReference>
<dbReference type="RefSeq" id="WP_199463082.1">
    <property type="nucleotide sequence ID" value="NZ_JAEMUH010000011.1"/>
</dbReference>
<keyword evidence="1" id="KW-0472">Membrane</keyword>
<evidence type="ECO:0000313" key="2">
    <source>
        <dbReference type="EMBL" id="MBJ7551487.1"/>
    </source>
</evidence>
<evidence type="ECO:0000313" key="3">
    <source>
        <dbReference type="Proteomes" id="UP000598488"/>
    </source>
</evidence>
<organism evidence="2 3">
    <name type="scientific">Marinomonas ostreistagni</name>
    <dbReference type="NCBI Taxonomy" id="359209"/>
    <lineage>
        <taxon>Bacteria</taxon>
        <taxon>Pseudomonadati</taxon>
        <taxon>Pseudomonadota</taxon>
        <taxon>Gammaproteobacteria</taxon>
        <taxon>Oceanospirillales</taxon>
        <taxon>Oceanospirillaceae</taxon>
        <taxon>Marinomonas</taxon>
    </lineage>
</organism>
<name>A0ABS0ZCU1_9GAMM</name>
<dbReference type="Proteomes" id="UP000598488">
    <property type="component" value="Unassembled WGS sequence"/>
</dbReference>
<dbReference type="SUPFAM" id="SSF53300">
    <property type="entry name" value="vWA-like"/>
    <property type="match status" value="1"/>
</dbReference>
<keyword evidence="1" id="KW-1133">Transmembrane helix</keyword>
<dbReference type="InterPro" id="IPR036465">
    <property type="entry name" value="vWFA_dom_sf"/>
</dbReference>
<keyword evidence="1" id="KW-0812">Transmembrane</keyword>
<feature type="transmembrane region" description="Helical" evidence="1">
    <location>
        <begin position="12"/>
        <end position="32"/>
    </location>
</feature>
<gene>
    <name evidence="2" type="ORF">JHD44_12405</name>
</gene>
<evidence type="ECO:0000256" key="1">
    <source>
        <dbReference type="SAM" id="Phobius"/>
    </source>
</evidence>
<reference evidence="2 3" key="1">
    <citation type="submission" date="2020-12" db="EMBL/GenBank/DDBJ databases">
        <title>Comparative genome analysis of fungal antagonists Marinomonas ostreistagni 398 and M. spartinae 468.</title>
        <authorList>
            <person name="Fields J.L."/>
            <person name="Mavrodi O.V."/>
            <person name="Biber P.D."/>
            <person name="Indest K.J."/>
            <person name="Mavrodi D.V."/>
        </authorList>
    </citation>
    <scope>NUCLEOTIDE SEQUENCE [LARGE SCALE GENOMIC DNA]</scope>
    <source>
        <strain evidence="2 3">USM7</strain>
    </source>
</reference>
<sequence length="490" mass="54513">MVAYRSRKRLSGHAGLMFAMIFPVLFGMFIWATDGARMLQSDARLTDAMEVAVLAVAAGASDEDTERQAIAQRFVAGYFPDVDNANITVTSSKQPKTEGSGDEQVRFFEYSLTVSINRETLFNDNNTSLSYGNSFNMGRTSQARKGLSEAVDVVLVADYSASMFETWSGGNQRKFKDLNDITNDIADELEHYNEQNPTLINTLAVVGFDFYTSQVTTNYVEKDVKVGEECYWERRKGKWRYVCEDVTEKQLVEEITRSFSHHLVCNDNTYWQSYGRYDYETSLTDDCYSNLDGAFQEWAIASDRAHNYIDASATVDNVFNQSHASNRYRLSESEVTNISVFEDISPSSDFEAVTNKVNDSNRFDISKSGGSGTSSYAGIIRAAQMAEAGSNPRRLIIILSDGVDSYSSITDKLINNGLCSSIVNHLESLTVDGKSVRAELAAIGFDYDVDANPQMKNCVGEGRVYAAQNTEDIKNKILSLISEEVGSLVR</sequence>
<accession>A0ABS0ZCU1</accession>